<organism evidence="1 2">
    <name type="scientific">Rhodopirellula baltica (strain DSM 10527 / NCIMB 13988 / SH1)</name>
    <dbReference type="NCBI Taxonomy" id="243090"/>
    <lineage>
        <taxon>Bacteria</taxon>
        <taxon>Pseudomonadati</taxon>
        <taxon>Planctomycetota</taxon>
        <taxon>Planctomycetia</taxon>
        <taxon>Pirellulales</taxon>
        <taxon>Pirellulaceae</taxon>
        <taxon>Rhodopirellula</taxon>
    </lineage>
</organism>
<gene>
    <name evidence="1" type="ordered locus">RB13082</name>
</gene>
<accession>Q7UHP2</accession>
<dbReference type="STRING" id="243090.RB13082"/>
<evidence type="ECO:0000313" key="2">
    <source>
        <dbReference type="Proteomes" id="UP000001025"/>
    </source>
</evidence>
<dbReference type="HOGENOM" id="CLU_2702360_0_0_0"/>
<dbReference type="Proteomes" id="UP000001025">
    <property type="component" value="Chromosome"/>
</dbReference>
<dbReference type="EnsemblBacteria" id="CAD77928">
    <property type="protein sequence ID" value="CAD77928"/>
    <property type="gene ID" value="RB13082"/>
</dbReference>
<sequence>MRESQVFSRVSRSNGIVVRMRELAQWAVGPALLVCHLRKSRPVEGTHLLGIKYVECIRVFAALHRKRLSALEG</sequence>
<reference evidence="1 2" key="1">
    <citation type="journal article" date="2003" name="Proc. Natl. Acad. Sci. U.S.A.">
        <title>Complete genome sequence of the marine planctomycete Pirellula sp. strain 1.</title>
        <authorList>
            <person name="Gloeckner F.O."/>
            <person name="Kube M."/>
            <person name="Bauer M."/>
            <person name="Teeling H."/>
            <person name="Lombardot T."/>
            <person name="Ludwig W."/>
            <person name="Gade D."/>
            <person name="Beck A."/>
            <person name="Borzym K."/>
            <person name="Heitmann K."/>
            <person name="Rabus R."/>
            <person name="Schlesner H."/>
            <person name="Amann R."/>
            <person name="Reinhardt R."/>
        </authorList>
    </citation>
    <scope>NUCLEOTIDE SEQUENCE [LARGE SCALE GENOMIC DNA]</scope>
    <source>
        <strain evidence="2">DSM 10527 / NCIMB 13988 / SH1</strain>
    </source>
</reference>
<dbReference type="KEGG" id="rba:RB13082"/>
<keyword evidence="2" id="KW-1185">Reference proteome</keyword>
<dbReference type="EMBL" id="BX294156">
    <property type="protein sequence ID" value="CAD77928.1"/>
    <property type="molecule type" value="Genomic_DNA"/>
</dbReference>
<name>Q7UHP2_RHOBA</name>
<protein>
    <submittedName>
        <fullName evidence="1">Uncharacterized protein</fullName>
    </submittedName>
</protein>
<dbReference type="AlphaFoldDB" id="Q7UHP2"/>
<evidence type="ECO:0000313" key="1">
    <source>
        <dbReference type="EMBL" id="CAD77928.1"/>
    </source>
</evidence>
<proteinExistence type="predicted"/>
<dbReference type="InParanoid" id="Q7UHP2"/>